<keyword evidence="8" id="KW-1185">Reference proteome</keyword>
<evidence type="ECO:0000256" key="3">
    <source>
        <dbReference type="ARBA" id="ARBA00020422"/>
    </source>
</evidence>
<dbReference type="GO" id="GO:0009401">
    <property type="term" value="P:phosphoenolpyruvate-dependent sugar phosphotransferase system"/>
    <property type="evidence" value="ECO:0007669"/>
    <property type="project" value="UniProtKB-KW"/>
</dbReference>
<keyword evidence="5" id="KW-0598">Phosphotransferase system</keyword>
<dbReference type="PRINTS" id="PR00107">
    <property type="entry name" value="PHOSPHOCPHPR"/>
</dbReference>
<proteinExistence type="predicted"/>
<organism evidence="7 8">
    <name type="scientific">Alkaliphilus peptidifermentans DSM 18978</name>
    <dbReference type="NCBI Taxonomy" id="1120976"/>
    <lineage>
        <taxon>Bacteria</taxon>
        <taxon>Bacillati</taxon>
        <taxon>Bacillota</taxon>
        <taxon>Clostridia</taxon>
        <taxon>Peptostreptococcales</taxon>
        <taxon>Natronincolaceae</taxon>
        <taxon>Alkaliphilus</taxon>
    </lineage>
</organism>
<dbReference type="Pfam" id="PF00381">
    <property type="entry name" value="PTS-HPr"/>
    <property type="match status" value="1"/>
</dbReference>
<gene>
    <name evidence="7" type="ORF">SAMN03080606_01322</name>
</gene>
<dbReference type="CDD" id="cd00367">
    <property type="entry name" value="PTS-HPr_like"/>
    <property type="match status" value="1"/>
</dbReference>
<dbReference type="STRING" id="1120976.SAMN03080606_01322"/>
<keyword evidence="4" id="KW-0963">Cytoplasm</keyword>
<sequence>MIKETVTVKNDSGLHARPATVLIKKISMYKSEVTIAKADYEANAKSIMGVLAMAIKKGEEIDIIVEGPDEEEVLREIKVLFDTKFGE</sequence>
<dbReference type="GO" id="GO:0005737">
    <property type="term" value="C:cytoplasm"/>
    <property type="evidence" value="ECO:0007669"/>
    <property type="project" value="UniProtKB-SubCell"/>
</dbReference>
<comment type="subcellular location">
    <subcellularLocation>
        <location evidence="2">Cytoplasm</location>
    </subcellularLocation>
</comment>
<dbReference type="Proteomes" id="UP000198636">
    <property type="component" value="Unassembled WGS sequence"/>
</dbReference>
<dbReference type="NCBIfam" id="TIGR01003">
    <property type="entry name" value="PTS_HPr_family"/>
    <property type="match status" value="1"/>
</dbReference>
<evidence type="ECO:0000313" key="8">
    <source>
        <dbReference type="Proteomes" id="UP000198636"/>
    </source>
</evidence>
<evidence type="ECO:0000313" key="7">
    <source>
        <dbReference type="EMBL" id="SCY33607.1"/>
    </source>
</evidence>
<dbReference type="SUPFAM" id="SSF55594">
    <property type="entry name" value="HPr-like"/>
    <property type="match status" value="1"/>
</dbReference>
<dbReference type="AlphaFoldDB" id="A0A1G5F324"/>
<dbReference type="OrthoDB" id="9809047at2"/>
<protein>
    <recommendedName>
        <fullName evidence="3">Phosphocarrier protein HPr</fullName>
    </recommendedName>
</protein>
<dbReference type="InterPro" id="IPR000032">
    <property type="entry name" value="HPr-like"/>
</dbReference>
<evidence type="ECO:0000256" key="5">
    <source>
        <dbReference type="ARBA" id="ARBA00022683"/>
    </source>
</evidence>
<comment type="function">
    <text evidence="1">General (non sugar-specific) component of the phosphoenolpyruvate-dependent sugar phosphotransferase system (sugar PTS). This major carbohydrate active-transport system catalyzes the phosphorylation of incoming sugar substrates concomitantly with their translocation across the cell membrane. The phosphoryl group from phosphoenolpyruvate (PEP) is transferred to the phosphoryl carrier protein HPr by enzyme I. Phospho-HPr then transfers it to the PTS EIIA domain.</text>
</comment>
<accession>A0A1G5F324</accession>
<evidence type="ECO:0000259" key="6">
    <source>
        <dbReference type="PROSITE" id="PS51350"/>
    </source>
</evidence>
<dbReference type="InterPro" id="IPR001020">
    <property type="entry name" value="PTS_HPr_His_P_site"/>
</dbReference>
<name>A0A1G5F324_9FIRM</name>
<evidence type="ECO:0000256" key="2">
    <source>
        <dbReference type="ARBA" id="ARBA00004496"/>
    </source>
</evidence>
<dbReference type="PANTHER" id="PTHR33705">
    <property type="entry name" value="PHOSPHOCARRIER PROTEIN HPR"/>
    <property type="match status" value="1"/>
</dbReference>
<dbReference type="InterPro" id="IPR035895">
    <property type="entry name" value="HPr-like_sf"/>
</dbReference>
<dbReference type="PANTHER" id="PTHR33705:SF2">
    <property type="entry name" value="PHOSPHOCARRIER PROTEIN NPR"/>
    <property type="match status" value="1"/>
</dbReference>
<dbReference type="PROSITE" id="PS00369">
    <property type="entry name" value="PTS_HPR_HIS"/>
    <property type="match status" value="1"/>
</dbReference>
<reference evidence="7 8" key="1">
    <citation type="submission" date="2016-10" db="EMBL/GenBank/DDBJ databases">
        <authorList>
            <person name="de Groot N.N."/>
        </authorList>
    </citation>
    <scope>NUCLEOTIDE SEQUENCE [LARGE SCALE GENOMIC DNA]</scope>
    <source>
        <strain evidence="7 8">DSM 18978</strain>
    </source>
</reference>
<dbReference type="Gene3D" id="3.30.1340.10">
    <property type="entry name" value="HPr-like"/>
    <property type="match status" value="1"/>
</dbReference>
<feature type="domain" description="HPr" evidence="6">
    <location>
        <begin position="1"/>
        <end position="87"/>
    </location>
</feature>
<dbReference type="RefSeq" id="WP_091541377.1">
    <property type="nucleotide sequence ID" value="NZ_FMUS01000006.1"/>
</dbReference>
<evidence type="ECO:0000256" key="1">
    <source>
        <dbReference type="ARBA" id="ARBA00003681"/>
    </source>
</evidence>
<dbReference type="EMBL" id="FMUS01000006">
    <property type="protein sequence ID" value="SCY33607.1"/>
    <property type="molecule type" value="Genomic_DNA"/>
</dbReference>
<dbReference type="InterPro" id="IPR050399">
    <property type="entry name" value="HPr"/>
</dbReference>
<dbReference type="PROSITE" id="PS51350">
    <property type="entry name" value="PTS_HPR_DOM"/>
    <property type="match status" value="1"/>
</dbReference>
<evidence type="ECO:0000256" key="4">
    <source>
        <dbReference type="ARBA" id="ARBA00022490"/>
    </source>
</evidence>